<dbReference type="InterPro" id="IPR019845">
    <property type="entry name" value="Squalene/phytoene_synthase_CS"/>
</dbReference>
<accession>A7NK24</accession>
<evidence type="ECO:0000313" key="4">
    <source>
        <dbReference type="Proteomes" id="UP000000263"/>
    </source>
</evidence>
<sequence>MASLQHSARIPVRAFGEREAPIRDAAALLANLRHLAEPDIIGHETPSTDALPSLTLDAAYQYCVEVTRVNSRSFHLSSQLLPREKRLAVRALYAFCRASDDTVDRATGDPARTLANWVARVHAPHPPADHPVLLAWDDTVRRYALPRALVDELLAGIAMDLTIHRYETFDDLWLYCYRVASVVGLLSMHIIGHRDGAAPYAVKLGVALQLTNILRDVGEDARRGRIYLPQEDLRRFGLTDDDILHGRRDDRFRALMRFEMERAHALYDESWPGIALLDPDGRMAIAAAAEIYRGILPRIVANDYDVFQKRAYVPFTGKIAILWRAYRKLNRLIREHR</sequence>
<dbReference type="PROSITE" id="PS01044">
    <property type="entry name" value="SQUALEN_PHYTOEN_SYN_1"/>
    <property type="match status" value="1"/>
</dbReference>
<dbReference type="SFLD" id="SFLDG01018">
    <property type="entry name" value="Squalene/Phytoene_Synthase_Lik"/>
    <property type="match status" value="1"/>
</dbReference>
<proteinExistence type="predicted"/>
<dbReference type="GO" id="GO:0004311">
    <property type="term" value="F:geranylgeranyl diphosphate synthase activity"/>
    <property type="evidence" value="ECO:0007669"/>
    <property type="project" value="InterPro"/>
</dbReference>
<dbReference type="InterPro" id="IPR033904">
    <property type="entry name" value="Trans_IPPS_HH"/>
</dbReference>
<gene>
    <name evidence="3" type="ordered locus">Rcas_1752</name>
</gene>
<organism evidence="3 4">
    <name type="scientific">Roseiflexus castenholzii (strain DSM 13941 / HLO8)</name>
    <dbReference type="NCBI Taxonomy" id="383372"/>
    <lineage>
        <taxon>Bacteria</taxon>
        <taxon>Bacillati</taxon>
        <taxon>Chloroflexota</taxon>
        <taxon>Chloroflexia</taxon>
        <taxon>Chloroflexales</taxon>
        <taxon>Roseiflexineae</taxon>
        <taxon>Roseiflexaceae</taxon>
        <taxon>Roseiflexus</taxon>
    </lineage>
</organism>
<name>A7NK24_ROSCS</name>
<dbReference type="SFLD" id="SFLDS00005">
    <property type="entry name" value="Isoprenoid_Synthase_Type_I"/>
    <property type="match status" value="1"/>
</dbReference>
<dbReference type="KEGG" id="rca:Rcas_1752"/>
<dbReference type="InterPro" id="IPR002060">
    <property type="entry name" value="Squ/phyt_synthse"/>
</dbReference>
<dbReference type="PANTHER" id="PTHR31480">
    <property type="entry name" value="BIFUNCTIONAL LYCOPENE CYCLASE/PHYTOENE SYNTHASE"/>
    <property type="match status" value="1"/>
</dbReference>
<dbReference type="CDD" id="cd00683">
    <property type="entry name" value="Trans_IPPS_HH"/>
    <property type="match status" value="1"/>
</dbReference>
<dbReference type="HOGENOM" id="CLU_037269_1_1_0"/>
<dbReference type="EMBL" id="CP000804">
    <property type="protein sequence ID" value="ABU57844.1"/>
    <property type="molecule type" value="Genomic_DNA"/>
</dbReference>
<comment type="pathway">
    <text evidence="1">Carotenoid biosynthesis.</text>
</comment>
<dbReference type="Pfam" id="PF00494">
    <property type="entry name" value="SQS_PSY"/>
    <property type="match status" value="1"/>
</dbReference>
<dbReference type="InterPro" id="IPR044843">
    <property type="entry name" value="Trans_IPPS_bact-type"/>
</dbReference>
<dbReference type="AlphaFoldDB" id="A7NK24"/>
<dbReference type="eggNOG" id="COG1562">
    <property type="taxonomic scope" value="Bacteria"/>
</dbReference>
<dbReference type="Proteomes" id="UP000000263">
    <property type="component" value="Chromosome"/>
</dbReference>
<dbReference type="RefSeq" id="WP_012120270.1">
    <property type="nucleotide sequence ID" value="NC_009767.1"/>
</dbReference>
<evidence type="ECO:0000256" key="1">
    <source>
        <dbReference type="ARBA" id="ARBA00004829"/>
    </source>
</evidence>
<keyword evidence="2" id="KW-0808">Transferase</keyword>
<reference evidence="3 4" key="1">
    <citation type="submission" date="2007-08" db="EMBL/GenBank/DDBJ databases">
        <title>Complete sequence of Roseiflexus castenholzii DSM 13941.</title>
        <authorList>
            <consortium name="US DOE Joint Genome Institute"/>
            <person name="Copeland A."/>
            <person name="Lucas S."/>
            <person name="Lapidus A."/>
            <person name="Barry K."/>
            <person name="Glavina del Rio T."/>
            <person name="Dalin E."/>
            <person name="Tice H."/>
            <person name="Pitluck S."/>
            <person name="Thompson L.S."/>
            <person name="Brettin T."/>
            <person name="Bruce D."/>
            <person name="Detter J.C."/>
            <person name="Han C."/>
            <person name="Tapia R."/>
            <person name="Schmutz J."/>
            <person name="Larimer F."/>
            <person name="Land M."/>
            <person name="Hauser L."/>
            <person name="Kyrpides N."/>
            <person name="Mikhailova N."/>
            <person name="Bryant D.A."/>
            <person name="Hanada S."/>
            <person name="Tsukatani Y."/>
            <person name="Richardson P."/>
        </authorList>
    </citation>
    <scope>NUCLEOTIDE SEQUENCE [LARGE SCALE GENOMIC DNA]</scope>
    <source>
        <strain evidence="4">DSM 13941 / HLO8</strain>
    </source>
</reference>
<dbReference type="Gene3D" id="1.10.600.10">
    <property type="entry name" value="Farnesyl Diphosphate Synthase"/>
    <property type="match status" value="1"/>
</dbReference>
<dbReference type="GO" id="GO:0051996">
    <property type="term" value="F:squalene synthase [NAD(P)H] activity"/>
    <property type="evidence" value="ECO:0007669"/>
    <property type="project" value="InterPro"/>
</dbReference>
<dbReference type="SFLD" id="SFLDG01212">
    <property type="entry name" value="Phytoene_synthase_like"/>
    <property type="match status" value="1"/>
</dbReference>
<keyword evidence="4" id="KW-1185">Reference proteome</keyword>
<dbReference type="InterPro" id="IPR008949">
    <property type="entry name" value="Isoprenoid_synthase_dom_sf"/>
</dbReference>
<dbReference type="OrthoDB" id="9787280at2"/>
<dbReference type="GO" id="GO:0016117">
    <property type="term" value="P:carotenoid biosynthetic process"/>
    <property type="evidence" value="ECO:0007669"/>
    <property type="project" value="UniProtKB-ARBA"/>
</dbReference>
<evidence type="ECO:0000256" key="2">
    <source>
        <dbReference type="ARBA" id="ARBA00022679"/>
    </source>
</evidence>
<dbReference type="SUPFAM" id="SSF48576">
    <property type="entry name" value="Terpenoid synthases"/>
    <property type="match status" value="1"/>
</dbReference>
<evidence type="ECO:0000313" key="3">
    <source>
        <dbReference type="EMBL" id="ABU57844.1"/>
    </source>
</evidence>
<protein>
    <submittedName>
        <fullName evidence="3">Squalene/phytoene synthase</fullName>
    </submittedName>
</protein>
<dbReference type="STRING" id="383372.Rcas_1752"/>
<dbReference type="PROSITE" id="PS01045">
    <property type="entry name" value="SQUALEN_PHYTOEN_SYN_2"/>
    <property type="match status" value="1"/>
</dbReference>